<evidence type="ECO:0000313" key="6">
    <source>
        <dbReference type="Proteomes" id="UP000005933"/>
    </source>
</evidence>
<evidence type="ECO:0000313" key="5">
    <source>
        <dbReference type="EMBL" id="EAP72778.1"/>
    </source>
</evidence>
<dbReference type="Pfam" id="PF00216">
    <property type="entry name" value="Bac_DNA_binding"/>
    <property type="match status" value="1"/>
</dbReference>
<evidence type="ECO:0000256" key="1">
    <source>
        <dbReference type="ARBA" id="ARBA00010529"/>
    </source>
</evidence>
<comment type="caution">
    <text evidence="5">The sequence shown here is derived from an EMBL/GenBank/DDBJ whole genome shotgun (WGS) entry which is preliminary data.</text>
</comment>
<dbReference type="PANTHER" id="PTHR33175:SF3">
    <property type="entry name" value="DNA-BINDING PROTEIN HU-BETA"/>
    <property type="match status" value="1"/>
</dbReference>
<dbReference type="GO" id="GO:0030261">
    <property type="term" value="P:chromosome condensation"/>
    <property type="evidence" value="ECO:0007669"/>
    <property type="project" value="UniProtKB-KW"/>
</dbReference>
<sequence length="91" mass="9560">MTKQELIKHLADKAEVTKGKAEDLLNALTETILDTVRAGNELTITDLGKFGSVERAAKTGRNPKTGDVIAIAAKRAPKFSAAKALKDAAAA</sequence>
<dbReference type="SUPFAM" id="SSF47729">
    <property type="entry name" value="IHF-like DNA-binding proteins"/>
    <property type="match status" value="1"/>
</dbReference>
<dbReference type="PANTHER" id="PTHR33175">
    <property type="entry name" value="DNA-BINDING PROTEIN HU"/>
    <property type="match status" value="1"/>
</dbReference>
<dbReference type="Proteomes" id="UP000005933">
    <property type="component" value="Unassembled WGS sequence"/>
</dbReference>
<protein>
    <submittedName>
        <fullName evidence="5">DNA-binding protein HU</fullName>
    </submittedName>
</protein>
<comment type="similarity">
    <text evidence="1 4">Belongs to the bacterial histone-like protein family.</text>
</comment>
<evidence type="ECO:0000256" key="2">
    <source>
        <dbReference type="ARBA" id="ARBA00023067"/>
    </source>
</evidence>
<dbReference type="CDD" id="cd13831">
    <property type="entry name" value="HU"/>
    <property type="match status" value="1"/>
</dbReference>
<dbReference type="GO" id="GO:0003677">
    <property type="term" value="F:DNA binding"/>
    <property type="evidence" value="ECO:0007669"/>
    <property type="project" value="UniProtKB-KW"/>
</dbReference>
<dbReference type="PRINTS" id="PR01727">
    <property type="entry name" value="DNABINDINGHU"/>
</dbReference>
<keyword evidence="3 5" id="KW-0238">DNA-binding</keyword>
<dbReference type="InterPro" id="IPR010992">
    <property type="entry name" value="IHF-like_DNA-bd_dom_sf"/>
</dbReference>
<accession>A0AB33VCY3</accession>
<dbReference type="InterPro" id="IPR000119">
    <property type="entry name" value="Hist_DNA-bd"/>
</dbReference>
<evidence type="ECO:0000256" key="4">
    <source>
        <dbReference type="RuleBase" id="RU003939"/>
    </source>
</evidence>
<name>A0AB33VCY3_RALSU</name>
<dbReference type="AlphaFoldDB" id="A0AB33VCY3"/>
<dbReference type="SMART" id="SM00411">
    <property type="entry name" value="BHL"/>
    <property type="match status" value="1"/>
</dbReference>
<dbReference type="GO" id="GO:0005829">
    <property type="term" value="C:cytosol"/>
    <property type="evidence" value="ECO:0007669"/>
    <property type="project" value="TreeGrafter"/>
</dbReference>
<reference evidence="5 6" key="1">
    <citation type="journal article" date="2006" name="Mol. Plant Microbe Interact.">
        <title>Identification of open reading frames unique to a select agent: Ralstonia solanacearum race 3 biovar 2.</title>
        <authorList>
            <person name="Gabriel D.W."/>
            <person name="Allen C."/>
            <person name="Schell M."/>
            <person name="Denny T.P."/>
            <person name="Greenberg J.T."/>
            <person name="Duan Y.P."/>
            <person name="Flores-Cruz Z."/>
            <person name="Huang Q."/>
            <person name="Clifford J.M."/>
            <person name="Presting G."/>
            <person name="Gonzalez E.T."/>
            <person name="Reddy J."/>
            <person name="Elphinstone J."/>
            <person name="Swanson J."/>
            <person name="Yao J."/>
            <person name="Mulholland V."/>
            <person name="Liu L."/>
            <person name="Farmerie W."/>
            <person name="Patnaikuni M."/>
            <person name="Balogh B."/>
            <person name="Norman D."/>
            <person name="Alvarez A."/>
            <person name="Castillo J.A."/>
            <person name="Jones J."/>
            <person name="Saddler G."/>
            <person name="Walunas T."/>
            <person name="Zhukov A."/>
            <person name="Mikhailova N."/>
        </authorList>
    </citation>
    <scope>NUCLEOTIDE SEQUENCE [LARGE SCALE GENOMIC DNA]</scope>
    <source>
        <strain evidence="5 6">UW551</strain>
    </source>
</reference>
<organism evidence="5 6">
    <name type="scientific">Ralstonia solanacearum (strain UW551)</name>
    <dbReference type="NCBI Taxonomy" id="342110"/>
    <lineage>
        <taxon>Bacteria</taxon>
        <taxon>Pseudomonadati</taxon>
        <taxon>Pseudomonadota</taxon>
        <taxon>Betaproteobacteria</taxon>
        <taxon>Burkholderiales</taxon>
        <taxon>Burkholderiaceae</taxon>
        <taxon>Ralstonia</taxon>
        <taxon>Ralstonia solanacearum species complex</taxon>
    </lineage>
</organism>
<evidence type="ECO:0000256" key="3">
    <source>
        <dbReference type="ARBA" id="ARBA00023125"/>
    </source>
</evidence>
<dbReference type="EMBL" id="AAKL01000024">
    <property type="protein sequence ID" value="EAP72778.1"/>
    <property type="molecule type" value="Genomic_DNA"/>
</dbReference>
<dbReference type="Gene3D" id="4.10.520.10">
    <property type="entry name" value="IHF-like DNA-binding proteins"/>
    <property type="match status" value="1"/>
</dbReference>
<dbReference type="GO" id="GO:0030527">
    <property type="term" value="F:structural constituent of chromatin"/>
    <property type="evidence" value="ECO:0007669"/>
    <property type="project" value="InterPro"/>
</dbReference>
<dbReference type="RefSeq" id="WP_003263584.1">
    <property type="nucleotide sequence ID" value="NZ_AAKL01000024.1"/>
</dbReference>
<keyword evidence="2" id="KW-0226">DNA condensation</keyword>
<proteinExistence type="inferred from homology"/>
<gene>
    <name evidence="5" type="ORF">RRSL_02417</name>
</gene>